<keyword evidence="11" id="KW-1185">Reference proteome</keyword>
<evidence type="ECO:0000256" key="10">
    <source>
        <dbReference type="SAM" id="MobiDB-lite"/>
    </source>
</evidence>
<dbReference type="OrthoDB" id="10258894at2759"/>
<keyword evidence="7" id="KW-0862">Zinc</keyword>
<organism evidence="11 12">
    <name type="scientific">Branchiostoma belcheri</name>
    <name type="common">Amphioxus</name>
    <dbReference type="NCBI Taxonomy" id="7741"/>
    <lineage>
        <taxon>Eukaryota</taxon>
        <taxon>Metazoa</taxon>
        <taxon>Chordata</taxon>
        <taxon>Cephalochordata</taxon>
        <taxon>Leptocardii</taxon>
        <taxon>Amphioxiformes</taxon>
        <taxon>Branchiostomatidae</taxon>
        <taxon>Branchiostoma</taxon>
    </lineage>
</organism>
<feature type="region of interest" description="Disordered" evidence="10">
    <location>
        <begin position="229"/>
        <end position="315"/>
    </location>
</feature>
<dbReference type="GO" id="GO:0005730">
    <property type="term" value="C:nucleolus"/>
    <property type="evidence" value="ECO:0007669"/>
    <property type="project" value="UniProtKB-SubCell"/>
</dbReference>
<evidence type="ECO:0000313" key="12">
    <source>
        <dbReference type="RefSeq" id="XP_019625250.1"/>
    </source>
</evidence>
<evidence type="ECO:0000256" key="6">
    <source>
        <dbReference type="ARBA" id="ARBA00022771"/>
    </source>
</evidence>
<evidence type="ECO:0000313" key="11">
    <source>
        <dbReference type="Proteomes" id="UP000515135"/>
    </source>
</evidence>
<proteinExistence type="inferred from homology"/>
<dbReference type="Pfam" id="PF06524">
    <property type="entry name" value="NOA36"/>
    <property type="match status" value="1"/>
</dbReference>
<dbReference type="KEGG" id="bbel:109470664"/>
<feature type="region of interest" description="Disordered" evidence="10">
    <location>
        <begin position="1"/>
        <end position="20"/>
    </location>
</feature>
<keyword evidence="5" id="KW-0677">Repeat</keyword>
<feature type="compositionally biased region" description="Acidic residues" evidence="10">
    <location>
        <begin position="268"/>
        <end position="288"/>
    </location>
</feature>
<evidence type="ECO:0000256" key="9">
    <source>
        <dbReference type="ARBA" id="ARBA00029845"/>
    </source>
</evidence>
<reference evidence="12" key="1">
    <citation type="submission" date="2025-08" db="UniProtKB">
        <authorList>
            <consortium name="RefSeq"/>
        </authorList>
    </citation>
    <scope>IDENTIFICATION</scope>
    <source>
        <tissue evidence="12">Gonad</tissue>
    </source>
</reference>
<evidence type="ECO:0000256" key="8">
    <source>
        <dbReference type="ARBA" id="ARBA00023242"/>
    </source>
</evidence>
<evidence type="ECO:0000256" key="4">
    <source>
        <dbReference type="ARBA" id="ARBA00022723"/>
    </source>
</evidence>
<protein>
    <recommendedName>
        <fullName evidence="3">Zinc finger protein 330</fullName>
    </recommendedName>
    <alternativeName>
        <fullName evidence="9">Nucleolar autoantigen 36</fullName>
    </alternativeName>
</protein>
<dbReference type="AlphaFoldDB" id="A0A6P4Y884"/>
<feature type="compositionally biased region" description="Gly residues" evidence="10">
    <location>
        <begin position="246"/>
        <end position="260"/>
    </location>
</feature>
<dbReference type="Proteomes" id="UP000515135">
    <property type="component" value="Unplaced"/>
</dbReference>
<dbReference type="PANTHER" id="PTHR13214:SF1">
    <property type="entry name" value="ZINC FINGER PROTEIN 330"/>
    <property type="match status" value="1"/>
</dbReference>
<comment type="similarity">
    <text evidence="2">Belongs to the NOA36 family.</text>
</comment>
<dbReference type="PANTHER" id="PTHR13214">
    <property type="entry name" value="ZINC FINGER PROTEIN 330"/>
    <property type="match status" value="1"/>
</dbReference>
<accession>A0A6P4Y884</accession>
<keyword evidence="8" id="KW-0539">Nucleus</keyword>
<dbReference type="GO" id="GO:0008270">
    <property type="term" value="F:zinc ion binding"/>
    <property type="evidence" value="ECO:0007669"/>
    <property type="project" value="UniProtKB-KW"/>
</dbReference>
<evidence type="ECO:0000256" key="5">
    <source>
        <dbReference type="ARBA" id="ARBA00022737"/>
    </source>
</evidence>
<gene>
    <name evidence="12" type="primary">LOC109470664</name>
</gene>
<evidence type="ECO:0000256" key="1">
    <source>
        <dbReference type="ARBA" id="ARBA00004604"/>
    </source>
</evidence>
<name>A0A6P4Y884_BRABE</name>
<keyword evidence="4" id="KW-0479">Metal-binding</keyword>
<feature type="compositionally biased region" description="Basic residues" evidence="10">
    <location>
        <begin position="1"/>
        <end position="13"/>
    </location>
</feature>
<evidence type="ECO:0000256" key="2">
    <source>
        <dbReference type="ARBA" id="ARBA00007212"/>
    </source>
</evidence>
<sequence length="315" mass="35320">MPKKKTGARKKAEKQKMRQKEIRQAKDNVSIVDHPCNFVMECDKCRRRQKTRAFCYFCASVQKLPVCAACAKTKCMMKSGDCVIKHPGQYTTGMGMVGAICDYCEAWVCHGRKCLSSHACECPLQDALCLECERGVWDSGGRFFKCAYCDNFLCEDDQFEHQASCQVLEAENFKCMSCNRHGQYSCMRCKTAYCDDHVKRKGTKITKGQPVTCPKCGHNTKETKDLSVSTRNYDYGRQTEDDEASGGWGYGSYGGYGGDSGYSYGNADAEDDDDDSDEESEEEDEEGDVSNPLSDLSLGATYASGYQEEYNKYED</sequence>
<dbReference type="GeneID" id="109470664"/>
<evidence type="ECO:0000256" key="3">
    <source>
        <dbReference type="ARBA" id="ARBA00015408"/>
    </source>
</evidence>
<keyword evidence="6" id="KW-0863">Zinc-finger</keyword>
<evidence type="ECO:0000256" key="7">
    <source>
        <dbReference type="ARBA" id="ARBA00022833"/>
    </source>
</evidence>
<dbReference type="RefSeq" id="XP_019625250.1">
    <property type="nucleotide sequence ID" value="XM_019769691.1"/>
</dbReference>
<dbReference type="InterPro" id="IPR010531">
    <property type="entry name" value="NOA36"/>
</dbReference>
<comment type="subcellular location">
    <subcellularLocation>
        <location evidence="1">Nucleus</location>
        <location evidence="1">Nucleolus</location>
    </subcellularLocation>
</comment>